<evidence type="ECO:0000313" key="2">
    <source>
        <dbReference type="EMBL" id="PSM44606.1"/>
    </source>
</evidence>
<name>A0A2P8QEE7_9ACTN</name>
<feature type="chain" id="PRO_5038444236" description="Peptidase inhibitor family I36" evidence="1">
    <location>
        <begin position="24"/>
        <end position="167"/>
    </location>
</feature>
<dbReference type="Pfam" id="PF03995">
    <property type="entry name" value="Inhibitor_I36"/>
    <property type="match status" value="1"/>
</dbReference>
<sequence length="167" mass="16587">MRRILAMIAGVVLLLGAMAGTSAASSANGSANGSEGQNQVAATAFKSVKVAAAPSGCGSGNFCFWPNAGYSPAGNPGELSGRNADWSVFSRSACPNGNWDNCASSDYNNGNSCEAIVWTGKSYSGSAGIVYRGTGGDFNSTFNNAVSSNSWSTASGGTSSACGGPVP</sequence>
<dbReference type="RefSeq" id="WP_107014360.1">
    <property type="nucleotide sequence ID" value="NZ_KZ679038.1"/>
</dbReference>
<feature type="signal peptide" evidence="1">
    <location>
        <begin position="1"/>
        <end position="23"/>
    </location>
</feature>
<dbReference type="EMBL" id="PYBJ01000001">
    <property type="protein sequence ID" value="PSM44606.1"/>
    <property type="molecule type" value="Genomic_DNA"/>
</dbReference>
<keyword evidence="1" id="KW-0732">Signal</keyword>
<protein>
    <recommendedName>
        <fullName evidence="4">Peptidase inhibitor family I36</fullName>
    </recommendedName>
</protein>
<dbReference type="AlphaFoldDB" id="A0A2P8QEE7"/>
<dbReference type="Proteomes" id="UP000240429">
    <property type="component" value="Unassembled WGS sequence"/>
</dbReference>
<accession>A0A2P8QEE7</accession>
<reference evidence="2 3" key="1">
    <citation type="submission" date="2018-03" db="EMBL/GenBank/DDBJ databases">
        <title>Streptomyces dioscori sp. nov., a novel endophytic actinobacterium isolated from bulbil of Dioscorea bulbifera L.</title>
        <authorList>
            <person name="Zhikuan W."/>
        </authorList>
    </citation>
    <scope>NUCLEOTIDE SEQUENCE [LARGE SCALE GENOMIC DNA]</scope>
    <source>
        <strain evidence="2 3">A217</strain>
    </source>
</reference>
<organism evidence="2 3">
    <name type="scientific">Streptomyces dioscori</name>
    <dbReference type="NCBI Taxonomy" id="2109333"/>
    <lineage>
        <taxon>Bacteria</taxon>
        <taxon>Bacillati</taxon>
        <taxon>Actinomycetota</taxon>
        <taxon>Actinomycetes</taxon>
        <taxon>Kitasatosporales</taxon>
        <taxon>Streptomycetaceae</taxon>
        <taxon>Streptomyces</taxon>
        <taxon>Streptomyces aurantiacus group</taxon>
    </lineage>
</organism>
<dbReference type="OrthoDB" id="4828574at2"/>
<proteinExistence type="predicted"/>
<evidence type="ECO:0008006" key="4">
    <source>
        <dbReference type="Google" id="ProtNLM"/>
    </source>
</evidence>
<gene>
    <name evidence="2" type="ORF">C6Y14_00165</name>
</gene>
<evidence type="ECO:0000313" key="3">
    <source>
        <dbReference type="Proteomes" id="UP000240429"/>
    </source>
</evidence>
<keyword evidence="3" id="KW-1185">Reference proteome</keyword>
<evidence type="ECO:0000256" key="1">
    <source>
        <dbReference type="SAM" id="SignalP"/>
    </source>
</evidence>
<comment type="caution">
    <text evidence="2">The sequence shown here is derived from an EMBL/GenBank/DDBJ whole genome shotgun (WGS) entry which is preliminary data.</text>
</comment>